<dbReference type="GO" id="GO:0005615">
    <property type="term" value="C:extracellular space"/>
    <property type="evidence" value="ECO:0007669"/>
    <property type="project" value="TreeGrafter"/>
</dbReference>
<evidence type="ECO:0000256" key="2">
    <source>
        <dbReference type="ARBA" id="ARBA00022630"/>
    </source>
</evidence>
<dbReference type="InterPro" id="IPR036774">
    <property type="entry name" value="ERV/ALR_sulphydryl_oxid_sf"/>
</dbReference>
<dbReference type="AlphaFoldDB" id="A0A6P5WDD7"/>
<feature type="region of interest" description="Disordered" evidence="9">
    <location>
        <begin position="298"/>
        <end position="331"/>
    </location>
</feature>
<dbReference type="PANTHER" id="PTHR22897:SF8">
    <property type="entry name" value="SULFHYDRYL OXIDASE"/>
    <property type="match status" value="1"/>
</dbReference>
<accession>A0A6P5WDD7</accession>
<keyword evidence="6" id="KW-1015">Disulfide bond</keyword>
<comment type="cofactor">
    <cofactor evidence="1 8">
        <name>FAD</name>
        <dbReference type="ChEBI" id="CHEBI:57692"/>
    </cofactor>
</comment>
<evidence type="ECO:0000256" key="1">
    <source>
        <dbReference type="ARBA" id="ARBA00001974"/>
    </source>
</evidence>
<keyword evidence="2 8" id="KW-0285">Flavoprotein</keyword>
<dbReference type="GO" id="GO:0016971">
    <property type="term" value="F:flavin-dependent sulfhydryl oxidase activity"/>
    <property type="evidence" value="ECO:0007669"/>
    <property type="project" value="InterPro"/>
</dbReference>
<dbReference type="PANTHER" id="PTHR22897">
    <property type="entry name" value="QUIESCIN Q6-RELATED SULFHYDRYL OXIDASE"/>
    <property type="match status" value="1"/>
</dbReference>
<dbReference type="InterPro" id="IPR017937">
    <property type="entry name" value="Thioredoxin_CS"/>
</dbReference>
<dbReference type="PROSITE" id="PS00194">
    <property type="entry name" value="THIOREDOXIN_1"/>
    <property type="match status" value="1"/>
</dbReference>
<evidence type="ECO:0000256" key="9">
    <source>
        <dbReference type="SAM" id="MobiDB-lite"/>
    </source>
</evidence>
<dbReference type="PROSITE" id="PS51352">
    <property type="entry name" value="THIOREDOXIN_2"/>
    <property type="match status" value="1"/>
</dbReference>
<name>A0A6P5WDD7_9EIME</name>
<keyword evidence="3" id="KW-0732">Signal</keyword>
<evidence type="ECO:0000256" key="8">
    <source>
        <dbReference type="RuleBase" id="RU371123"/>
    </source>
</evidence>
<sequence>MAPQYHATSIGNGTGRACSYFVFFWVCVLSLIAPESGVADIPVAVADVYSRALDNTGRIAVPTEGAELSSHAAKAPAVTAASDLHTVEVSGRPEVARSHSRMFASDPIIEELVLEEDYRRALEHANEANRAVIMMLYSAWCPHCFAYKKTFSRIAADLKDKFSFVAMNCMENEKTMDLCGDLGVFALPSIKLFVPASTYHTLPPEDRQVQPIDSSLGHIILELPGMRGGGILDSLGNAKTHNMCVHSLALPAEDIMPALLYAAKQTMQRIDKSNLRLTLEGDLASFEHLRDAPCNSVRWESEDHHQQARHVSSSPPSGMRGTGSDQQSTETLARARVHDAVRGLQFVLASWVVTVTERLTEADQLALIDLLEVARATIPITSVKRAAALSILHLYSSGNLGAESLRGGRSVKRALGRTSEDRFTDELRIYSELDHVLQAGKGLKAAEWRAWVGSVSFGKEAPPLAPLEEPKMRHCTTLTCSVWMLLHLLADGAAALAQQVAAHLKCGPQQVFYKRKGQALPVYLLLQQRSEGKAANTEEILDIASMNTEDLIDHYPSLGCMVVPSFDVAYTIYNFLRRFFGCTACRHHFRVLFSRRSFGLLELQPPEGDFSLTLPLVEPPKSLDSDSQGHSPLLARFRSQSEGQTEAWSGRFVEQRKLDHLKLWLWRMHNAVTVRTAADATLAFVKGDHEAKNYVNCDTRWPPKSACRECRMETLTPAGIVSVPVLVARDSDKDVLSIEEEYGDFDQAAILDYLKKSYWPTSPQNNY</sequence>
<evidence type="ECO:0000256" key="5">
    <source>
        <dbReference type="ARBA" id="ARBA00023002"/>
    </source>
</evidence>
<dbReference type="OrthoDB" id="59470at2759"/>
<dbReference type="Proteomes" id="UP000515125">
    <property type="component" value="Unplaced"/>
</dbReference>
<dbReference type="SUPFAM" id="SSF52833">
    <property type="entry name" value="Thioredoxin-like"/>
    <property type="match status" value="1"/>
</dbReference>
<dbReference type="InterPro" id="IPR017905">
    <property type="entry name" value="ERV/ALR_sulphydryl_oxidase"/>
</dbReference>
<dbReference type="EC" id="1.8.3.2" evidence="8"/>
<dbReference type="Gene3D" id="1.20.120.310">
    <property type="entry name" value="ERV/ALR sulfhydryl oxidase domain"/>
    <property type="match status" value="1"/>
</dbReference>
<evidence type="ECO:0000259" key="10">
    <source>
        <dbReference type="PROSITE" id="PS51324"/>
    </source>
</evidence>
<dbReference type="GO" id="GO:0003756">
    <property type="term" value="F:protein disulfide isomerase activity"/>
    <property type="evidence" value="ECO:0007669"/>
    <property type="project" value="TreeGrafter"/>
</dbReference>
<dbReference type="InterPro" id="IPR039798">
    <property type="entry name" value="Sulfhydryl_oxidase"/>
</dbReference>
<dbReference type="GeneID" id="34623987"/>
<dbReference type="RefSeq" id="XP_022590120.2">
    <property type="nucleotide sequence ID" value="XM_022737086.2"/>
</dbReference>
<evidence type="ECO:0000313" key="13">
    <source>
        <dbReference type="RefSeq" id="XP_022590120.2"/>
    </source>
</evidence>
<dbReference type="InterPro" id="IPR036249">
    <property type="entry name" value="Thioredoxin-like_sf"/>
</dbReference>
<evidence type="ECO:0000256" key="7">
    <source>
        <dbReference type="ARBA" id="ARBA00023180"/>
    </source>
</evidence>
<dbReference type="Pfam" id="PF00085">
    <property type="entry name" value="Thioredoxin"/>
    <property type="match status" value="1"/>
</dbReference>
<dbReference type="GO" id="GO:0006457">
    <property type="term" value="P:protein folding"/>
    <property type="evidence" value="ECO:0007669"/>
    <property type="project" value="TreeGrafter"/>
</dbReference>
<dbReference type="CDD" id="cd02961">
    <property type="entry name" value="PDI_a_family"/>
    <property type="match status" value="1"/>
</dbReference>
<feature type="domain" description="Thioredoxin" evidence="11">
    <location>
        <begin position="69"/>
        <end position="264"/>
    </location>
</feature>
<evidence type="ECO:0000256" key="3">
    <source>
        <dbReference type="ARBA" id="ARBA00022729"/>
    </source>
</evidence>
<keyword evidence="5 8" id="KW-0560">Oxidoreductase</keyword>
<protein>
    <recommendedName>
        <fullName evidence="8">Sulfhydryl oxidase</fullName>
        <ecNumber evidence="8">1.8.3.2</ecNumber>
    </recommendedName>
</protein>
<dbReference type="InterPro" id="IPR013766">
    <property type="entry name" value="Thioredoxin_domain"/>
</dbReference>
<organism evidence="12 13">
    <name type="scientific">Cyclospora cayetanensis</name>
    <dbReference type="NCBI Taxonomy" id="88456"/>
    <lineage>
        <taxon>Eukaryota</taxon>
        <taxon>Sar</taxon>
        <taxon>Alveolata</taxon>
        <taxon>Apicomplexa</taxon>
        <taxon>Conoidasida</taxon>
        <taxon>Coccidia</taxon>
        <taxon>Eucoccidiorida</taxon>
        <taxon>Eimeriorina</taxon>
        <taxon>Eimeriidae</taxon>
        <taxon>Cyclospora</taxon>
    </lineage>
</organism>
<evidence type="ECO:0000259" key="11">
    <source>
        <dbReference type="PROSITE" id="PS51352"/>
    </source>
</evidence>
<dbReference type="PROSITE" id="PS51324">
    <property type="entry name" value="ERV_ALR"/>
    <property type="match status" value="1"/>
</dbReference>
<reference evidence="13" key="1">
    <citation type="submission" date="2025-08" db="UniProtKB">
        <authorList>
            <consortium name="RefSeq"/>
        </authorList>
    </citation>
    <scope>IDENTIFICATION</scope>
</reference>
<feature type="domain" description="ERV/ALR sulfhydryl oxidase" evidence="10">
    <location>
        <begin position="468"/>
        <end position="694"/>
    </location>
</feature>
<comment type="catalytic activity">
    <reaction evidence="8">
        <text>2 R'C(R)SH + O2 = R'C(R)S-S(R)CR' + H2O2</text>
        <dbReference type="Rhea" id="RHEA:17357"/>
        <dbReference type="ChEBI" id="CHEBI:15379"/>
        <dbReference type="ChEBI" id="CHEBI:16240"/>
        <dbReference type="ChEBI" id="CHEBI:16520"/>
        <dbReference type="ChEBI" id="CHEBI:17412"/>
        <dbReference type="EC" id="1.8.3.2"/>
    </reaction>
</comment>
<keyword evidence="7" id="KW-0325">Glycoprotein</keyword>
<keyword evidence="12" id="KW-1185">Reference proteome</keyword>
<evidence type="ECO:0000256" key="6">
    <source>
        <dbReference type="ARBA" id="ARBA00023157"/>
    </source>
</evidence>
<gene>
    <name evidence="13" type="primary">LOC34623987</name>
</gene>
<keyword evidence="4 8" id="KW-0274">FAD</keyword>
<evidence type="ECO:0000256" key="4">
    <source>
        <dbReference type="ARBA" id="ARBA00022827"/>
    </source>
</evidence>
<evidence type="ECO:0000313" key="12">
    <source>
        <dbReference type="Proteomes" id="UP000515125"/>
    </source>
</evidence>
<dbReference type="GO" id="GO:0000139">
    <property type="term" value="C:Golgi membrane"/>
    <property type="evidence" value="ECO:0007669"/>
    <property type="project" value="TreeGrafter"/>
</dbReference>
<proteinExistence type="predicted"/>
<dbReference type="Gene3D" id="3.40.30.10">
    <property type="entry name" value="Glutaredoxin"/>
    <property type="match status" value="1"/>
</dbReference>